<gene>
    <name evidence="1" type="ORF">C1H76_8156</name>
</gene>
<dbReference type="AlphaFoldDB" id="A0A4U7AVH3"/>
<sequence length="191" mass="21467">MTSLLVHMIGTAVGFDVRSMSAIKFVFNSVITPAYIHEGSHEHGHDDYPGGDTVMISYKEPGPEMAENSSVVWSRDDFPYYGPLANRLDPALKAIIENMHRDKISQVYTEIAGHELLTTTGVNAPVSYVKALKRVYGLLKRIAIPVRRMDPSFYIGTYRFKLTCNYRDSIFHALQAALARDRPQGPRPDVH</sequence>
<accession>A0A4U7AVH3</accession>
<name>A0A4U7AVH3_9PEZI</name>
<reference evidence="1 2" key="1">
    <citation type="submission" date="2018-02" db="EMBL/GenBank/DDBJ databases">
        <title>Draft genome sequences of Elsinoe sp., causing black scab on jojoba.</title>
        <authorList>
            <person name="Stodart B."/>
            <person name="Jeffress S."/>
            <person name="Ash G."/>
            <person name="Arun Chinnappa K."/>
        </authorList>
    </citation>
    <scope>NUCLEOTIDE SEQUENCE [LARGE SCALE GENOMIC DNA]</scope>
    <source>
        <strain evidence="1 2">Hillstone_2</strain>
    </source>
</reference>
<dbReference type="Proteomes" id="UP000308133">
    <property type="component" value="Unassembled WGS sequence"/>
</dbReference>
<proteinExistence type="predicted"/>
<evidence type="ECO:0000313" key="1">
    <source>
        <dbReference type="EMBL" id="TKX19664.1"/>
    </source>
</evidence>
<evidence type="ECO:0000313" key="2">
    <source>
        <dbReference type="Proteomes" id="UP000308133"/>
    </source>
</evidence>
<comment type="caution">
    <text evidence="1">The sequence shown here is derived from an EMBL/GenBank/DDBJ whole genome shotgun (WGS) entry which is preliminary data.</text>
</comment>
<protein>
    <submittedName>
        <fullName evidence="1">Uncharacterized protein</fullName>
    </submittedName>
</protein>
<dbReference type="EMBL" id="PTQR01000109">
    <property type="protein sequence ID" value="TKX19664.1"/>
    <property type="molecule type" value="Genomic_DNA"/>
</dbReference>
<organism evidence="1 2">
    <name type="scientific">Elsinoe australis</name>
    <dbReference type="NCBI Taxonomy" id="40998"/>
    <lineage>
        <taxon>Eukaryota</taxon>
        <taxon>Fungi</taxon>
        <taxon>Dikarya</taxon>
        <taxon>Ascomycota</taxon>
        <taxon>Pezizomycotina</taxon>
        <taxon>Dothideomycetes</taxon>
        <taxon>Dothideomycetidae</taxon>
        <taxon>Myriangiales</taxon>
        <taxon>Elsinoaceae</taxon>
        <taxon>Elsinoe</taxon>
    </lineage>
</organism>